<keyword evidence="2" id="KW-1133">Transmembrane helix</keyword>
<evidence type="ECO:0000313" key="3">
    <source>
        <dbReference type="EMBL" id="KAL3536973.1"/>
    </source>
</evidence>
<sequence length="157" mass="17657">MQPLSRDGTKFRFSMIVSKISSTGHPTSSKRLISREPRSRSPAVYLAVCVNKTASSFGRMVYHYFPLFQLARPSLFSSFKRWRWSIRSAADGNRLNSSPADDSSGGTRLIKAIQAIRVKLDSRIQEIRKNFLMKLLFFLVGFYSATALVTVIGQTGD</sequence>
<organism evidence="3 4">
    <name type="scientific">Cinchona calisaya</name>
    <dbReference type="NCBI Taxonomy" id="153742"/>
    <lineage>
        <taxon>Eukaryota</taxon>
        <taxon>Viridiplantae</taxon>
        <taxon>Streptophyta</taxon>
        <taxon>Embryophyta</taxon>
        <taxon>Tracheophyta</taxon>
        <taxon>Spermatophyta</taxon>
        <taxon>Magnoliopsida</taxon>
        <taxon>eudicotyledons</taxon>
        <taxon>Gunneridae</taxon>
        <taxon>Pentapetalae</taxon>
        <taxon>asterids</taxon>
        <taxon>lamiids</taxon>
        <taxon>Gentianales</taxon>
        <taxon>Rubiaceae</taxon>
        <taxon>Cinchonoideae</taxon>
        <taxon>Cinchoneae</taxon>
        <taxon>Cinchona</taxon>
    </lineage>
</organism>
<dbReference type="InterPro" id="IPR007572">
    <property type="entry name" value="Uncharacterised_Ycf20"/>
</dbReference>
<keyword evidence="2" id="KW-0472">Membrane</keyword>
<keyword evidence="2" id="KW-0812">Transmembrane</keyword>
<protein>
    <recommendedName>
        <fullName evidence="5">Transmembrane protein</fullName>
    </recommendedName>
</protein>
<evidence type="ECO:0008006" key="5">
    <source>
        <dbReference type="Google" id="ProtNLM"/>
    </source>
</evidence>
<evidence type="ECO:0000256" key="1">
    <source>
        <dbReference type="ARBA" id="ARBA00009846"/>
    </source>
</evidence>
<accession>A0ABD3B122</accession>
<comment type="caution">
    <text evidence="3">The sequence shown here is derived from an EMBL/GenBank/DDBJ whole genome shotgun (WGS) entry which is preliminary data.</text>
</comment>
<comment type="similarity">
    <text evidence="1">Belongs to the ycf20 family.</text>
</comment>
<evidence type="ECO:0000256" key="2">
    <source>
        <dbReference type="SAM" id="Phobius"/>
    </source>
</evidence>
<feature type="transmembrane region" description="Helical" evidence="2">
    <location>
        <begin position="131"/>
        <end position="152"/>
    </location>
</feature>
<name>A0ABD3B122_9GENT</name>
<dbReference type="Proteomes" id="UP001630127">
    <property type="component" value="Unassembled WGS sequence"/>
</dbReference>
<dbReference type="AlphaFoldDB" id="A0ABD3B122"/>
<dbReference type="EMBL" id="JBJUIK010000001">
    <property type="protein sequence ID" value="KAL3536973.1"/>
    <property type="molecule type" value="Genomic_DNA"/>
</dbReference>
<gene>
    <name evidence="3" type="ORF">ACH5RR_000339</name>
</gene>
<dbReference type="PANTHER" id="PTHR33787">
    <property type="match status" value="1"/>
</dbReference>
<proteinExistence type="inferred from homology"/>
<keyword evidence="4" id="KW-1185">Reference proteome</keyword>
<dbReference type="PANTHER" id="PTHR33787:SF3">
    <property type="entry name" value="YCF20-LIKE PROTEIN"/>
    <property type="match status" value="1"/>
</dbReference>
<reference evidence="3 4" key="1">
    <citation type="submission" date="2024-11" db="EMBL/GenBank/DDBJ databases">
        <title>A near-complete genome assembly of Cinchona calisaya.</title>
        <authorList>
            <person name="Lian D.C."/>
            <person name="Zhao X.W."/>
            <person name="Wei L."/>
        </authorList>
    </citation>
    <scope>NUCLEOTIDE SEQUENCE [LARGE SCALE GENOMIC DNA]</scope>
    <source>
        <tissue evidence="3">Nenye</tissue>
    </source>
</reference>
<evidence type="ECO:0000313" key="4">
    <source>
        <dbReference type="Proteomes" id="UP001630127"/>
    </source>
</evidence>